<dbReference type="OrthoDB" id="7222937at2"/>
<evidence type="ECO:0000256" key="3">
    <source>
        <dbReference type="ARBA" id="ARBA00023125"/>
    </source>
</evidence>
<dbReference type="InterPro" id="IPR044068">
    <property type="entry name" value="CB"/>
</dbReference>
<dbReference type="PROSITE" id="PS51898">
    <property type="entry name" value="TYR_RECOMBINASE"/>
    <property type="match status" value="1"/>
</dbReference>
<dbReference type="Gene3D" id="1.10.443.10">
    <property type="entry name" value="Intergrase catalytic core"/>
    <property type="match status" value="1"/>
</dbReference>
<accession>A0A291LZK9</accession>
<dbReference type="SUPFAM" id="SSF56349">
    <property type="entry name" value="DNA breaking-rejoining enzymes"/>
    <property type="match status" value="1"/>
</dbReference>
<name>A0A291LZK9_9RHOB</name>
<dbReference type="AlphaFoldDB" id="A0A291LZK9"/>
<dbReference type="InterPro" id="IPR013762">
    <property type="entry name" value="Integrase-like_cat_sf"/>
</dbReference>
<evidence type="ECO:0000259" key="6">
    <source>
        <dbReference type="PROSITE" id="PS51898"/>
    </source>
</evidence>
<evidence type="ECO:0000256" key="2">
    <source>
        <dbReference type="ARBA" id="ARBA00022908"/>
    </source>
</evidence>
<reference evidence="8 9" key="1">
    <citation type="submission" date="2017-05" db="EMBL/GenBank/DDBJ databases">
        <title>Comparative genomic and metabolic analysis of manganese-oxidizing mechanisms in Celeribater manganoxidans DY25T: its adaption to the environment of polymetallic nodule.</title>
        <authorList>
            <person name="Wang X."/>
        </authorList>
    </citation>
    <scope>NUCLEOTIDE SEQUENCE [LARGE SCALE GENOMIC DNA]</scope>
    <source>
        <strain evidence="8 9">DY25</strain>
    </source>
</reference>
<evidence type="ECO:0000259" key="7">
    <source>
        <dbReference type="PROSITE" id="PS51900"/>
    </source>
</evidence>
<sequence>MKVYPQFHSEVEQAIEKAKRQAGHEAAADRGALTQRQAFALARARAAILAKDAIGASDQETAEKREAFIEALSAPYNLDDETLDPLNVTEVDRLTINILRNGAEATKRPDPTLEDAMKLYLAEKRGTQPSDSYSRAEGQVKRSVALTQEALGRDPVLTELTREEARSVRDHMLDQVKSDGQRISPESVQKYLNLLRAVINFAATEMDIAATFNSPFNKLPIPQRKVVGSSGDGEKRLPLSPVILKAAHKRITGSARSDLALIWRLLAGTGCRLSEIVGLRVEDVDTKGDLPHIKIVWHEKRRVKTQSSIRQVPLVGGALTAAQEALEAADGADMLFPRYARARSSEAVSAALMKHLRAITPDPRHSLHSLRHNMKDWLREAEVSKQDQDLILGHAQEDVGDRVYGGNVARLKAATRAMKKALELNHRR</sequence>
<evidence type="ECO:0000256" key="1">
    <source>
        <dbReference type="ARBA" id="ARBA00008857"/>
    </source>
</evidence>
<protein>
    <recommendedName>
        <fullName evidence="10">Tyr recombinase domain-containing protein</fullName>
    </recommendedName>
</protein>
<dbReference type="InterPro" id="IPR011010">
    <property type="entry name" value="DNA_brk_join_enz"/>
</dbReference>
<dbReference type="PANTHER" id="PTHR30629:SF2">
    <property type="entry name" value="PROPHAGE INTEGRASE INTS-RELATED"/>
    <property type="match status" value="1"/>
</dbReference>
<evidence type="ECO:0000313" key="9">
    <source>
        <dbReference type="Proteomes" id="UP000219050"/>
    </source>
</evidence>
<dbReference type="PROSITE" id="PS51900">
    <property type="entry name" value="CB"/>
    <property type="match status" value="1"/>
</dbReference>
<dbReference type="InterPro" id="IPR002104">
    <property type="entry name" value="Integrase_catalytic"/>
</dbReference>
<dbReference type="RefSeq" id="WP_097373336.1">
    <property type="nucleotide sequence ID" value="NZ_CP021404.1"/>
</dbReference>
<organism evidence="8 9">
    <name type="scientific">Pacificitalea manganoxidans</name>
    <dbReference type="NCBI Taxonomy" id="1411902"/>
    <lineage>
        <taxon>Bacteria</taxon>
        <taxon>Pseudomonadati</taxon>
        <taxon>Pseudomonadota</taxon>
        <taxon>Alphaproteobacteria</taxon>
        <taxon>Rhodobacterales</taxon>
        <taxon>Paracoccaceae</taxon>
        <taxon>Pacificitalea</taxon>
    </lineage>
</organism>
<keyword evidence="4" id="KW-0233">DNA recombination</keyword>
<feature type="domain" description="Tyr recombinase" evidence="6">
    <location>
        <begin position="238"/>
        <end position="418"/>
    </location>
</feature>
<proteinExistence type="inferred from homology"/>
<dbReference type="GO" id="GO:0003677">
    <property type="term" value="F:DNA binding"/>
    <property type="evidence" value="ECO:0007669"/>
    <property type="project" value="UniProtKB-UniRule"/>
</dbReference>
<dbReference type="PANTHER" id="PTHR30629">
    <property type="entry name" value="PROPHAGE INTEGRASE"/>
    <property type="match status" value="1"/>
</dbReference>
<dbReference type="Proteomes" id="UP000219050">
    <property type="component" value="Chromosome"/>
</dbReference>
<evidence type="ECO:0000313" key="8">
    <source>
        <dbReference type="EMBL" id="ATI42057.1"/>
    </source>
</evidence>
<dbReference type="Pfam" id="PF00589">
    <property type="entry name" value="Phage_integrase"/>
    <property type="match status" value="1"/>
</dbReference>
<evidence type="ECO:0000256" key="4">
    <source>
        <dbReference type="ARBA" id="ARBA00023172"/>
    </source>
</evidence>
<dbReference type="EMBL" id="CP021404">
    <property type="protein sequence ID" value="ATI42057.1"/>
    <property type="molecule type" value="Genomic_DNA"/>
</dbReference>
<feature type="domain" description="Core-binding (CB)" evidence="7">
    <location>
        <begin position="111"/>
        <end position="203"/>
    </location>
</feature>
<comment type="similarity">
    <text evidence="1">Belongs to the 'phage' integrase family.</text>
</comment>
<dbReference type="InterPro" id="IPR050808">
    <property type="entry name" value="Phage_Integrase"/>
</dbReference>
<keyword evidence="3 5" id="KW-0238">DNA-binding</keyword>
<gene>
    <name evidence="8" type="ORF">CBW24_08585</name>
</gene>
<dbReference type="GO" id="GO:0015074">
    <property type="term" value="P:DNA integration"/>
    <property type="evidence" value="ECO:0007669"/>
    <property type="project" value="UniProtKB-KW"/>
</dbReference>
<keyword evidence="2" id="KW-0229">DNA integration</keyword>
<evidence type="ECO:0008006" key="10">
    <source>
        <dbReference type="Google" id="ProtNLM"/>
    </source>
</evidence>
<evidence type="ECO:0000256" key="5">
    <source>
        <dbReference type="PROSITE-ProRule" id="PRU01248"/>
    </source>
</evidence>
<dbReference type="KEGG" id="cmag:CBW24_08585"/>
<dbReference type="GO" id="GO:0006310">
    <property type="term" value="P:DNA recombination"/>
    <property type="evidence" value="ECO:0007669"/>
    <property type="project" value="UniProtKB-KW"/>
</dbReference>
<keyword evidence="9" id="KW-1185">Reference proteome</keyword>